<dbReference type="CDD" id="cd02440">
    <property type="entry name" value="AdoMet_MTases"/>
    <property type="match status" value="1"/>
</dbReference>
<proteinExistence type="predicted"/>
<keyword evidence="1 3" id="KW-0489">Methyltransferase</keyword>
<dbReference type="InterPro" id="IPR050078">
    <property type="entry name" value="Ribosomal_L11_MeTrfase_PrmA"/>
</dbReference>
<dbReference type="GO" id="GO:0008276">
    <property type="term" value="F:protein methyltransferase activity"/>
    <property type="evidence" value="ECO:0007669"/>
    <property type="project" value="TreeGrafter"/>
</dbReference>
<evidence type="ECO:0000313" key="3">
    <source>
        <dbReference type="EMBL" id="QAR33326.1"/>
    </source>
</evidence>
<protein>
    <submittedName>
        <fullName evidence="3">SAM-dependent methyltransferase</fullName>
    </submittedName>
</protein>
<accession>A0A410JYP9</accession>
<evidence type="ECO:0000256" key="2">
    <source>
        <dbReference type="ARBA" id="ARBA00022679"/>
    </source>
</evidence>
<dbReference type="SUPFAM" id="SSF53335">
    <property type="entry name" value="S-adenosyl-L-methionine-dependent methyltransferases"/>
    <property type="match status" value="1"/>
</dbReference>
<evidence type="ECO:0000256" key="1">
    <source>
        <dbReference type="ARBA" id="ARBA00022603"/>
    </source>
</evidence>
<dbReference type="KEGG" id="gtl:EP073_07900"/>
<name>A0A410JYP9_9BACT</name>
<evidence type="ECO:0000313" key="4">
    <source>
        <dbReference type="Proteomes" id="UP000287502"/>
    </source>
</evidence>
<gene>
    <name evidence="3" type="ORF">EP073_07900</name>
</gene>
<dbReference type="EMBL" id="CP035108">
    <property type="protein sequence ID" value="QAR33326.1"/>
    <property type="molecule type" value="Genomic_DNA"/>
</dbReference>
<dbReference type="InterPro" id="IPR029063">
    <property type="entry name" value="SAM-dependent_MTases_sf"/>
</dbReference>
<dbReference type="Proteomes" id="UP000287502">
    <property type="component" value="Chromosome"/>
</dbReference>
<sequence length="181" mass="19770">MYERKIYDIPLKGGKTMRIRQGAFGSGEHETTLACLKHLQKMDLAGKRVLDVGCGTGILGIAACMLGAEMCIGFDPSFAACETALFCNELNGVTNNYVICGYNDAVRGCFDVVAANIYQDILIALCSYIADILTDEGIALLSGIPIEYNYDVRVCYERQGFKVLDLNLHDEYSTVLLKKGG</sequence>
<dbReference type="OrthoDB" id="9785995at2"/>
<dbReference type="RefSeq" id="WP_128466612.1">
    <property type="nucleotide sequence ID" value="NZ_CP035108.1"/>
</dbReference>
<dbReference type="PANTHER" id="PTHR43648">
    <property type="entry name" value="ELECTRON TRANSFER FLAVOPROTEIN BETA SUBUNIT LYSINE METHYLTRANSFERASE"/>
    <property type="match status" value="1"/>
</dbReference>
<organism evidence="3 4">
    <name type="scientific">Geovibrio thiophilus</name>
    <dbReference type="NCBI Taxonomy" id="139438"/>
    <lineage>
        <taxon>Bacteria</taxon>
        <taxon>Pseudomonadati</taxon>
        <taxon>Deferribacterota</taxon>
        <taxon>Deferribacteres</taxon>
        <taxon>Deferribacterales</taxon>
        <taxon>Geovibrionaceae</taxon>
        <taxon>Geovibrio</taxon>
    </lineage>
</organism>
<dbReference type="Pfam" id="PF06325">
    <property type="entry name" value="PrmA"/>
    <property type="match status" value="1"/>
</dbReference>
<keyword evidence="4" id="KW-1185">Reference proteome</keyword>
<dbReference type="GO" id="GO:0032259">
    <property type="term" value="P:methylation"/>
    <property type="evidence" value="ECO:0007669"/>
    <property type="project" value="UniProtKB-KW"/>
</dbReference>
<dbReference type="Gene3D" id="3.40.50.150">
    <property type="entry name" value="Vaccinia Virus protein VP39"/>
    <property type="match status" value="1"/>
</dbReference>
<dbReference type="AlphaFoldDB" id="A0A410JYP9"/>
<keyword evidence="2 3" id="KW-0808">Transferase</keyword>
<reference evidence="3 4" key="1">
    <citation type="submission" date="2019-01" db="EMBL/GenBank/DDBJ databases">
        <title>Geovibrio thiophilus DSM 11263, complete genome.</title>
        <authorList>
            <person name="Spring S."/>
            <person name="Bunk B."/>
            <person name="Sproer C."/>
        </authorList>
    </citation>
    <scope>NUCLEOTIDE SEQUENCE [LARGE SCALE GENOMIC DNA]</scope>
    <source>
        <strain evidence="3 4">DSM 11263</strain>
    </source>
</reference>
<dbReference type="PANTHER" id="PTHR43648:SF1">
    <property type="entry name" value="ELECTRON TRANSFER FLAVOPROTEIN BETA SUBUNIT LYSINE METHYLTRANSFERASE"/>
    <property type="match status" value="1"/>
</dbReference>